<dbReference type="InterPro" id="IPR037151">
    <property type="entry name" value="AlkB-like_sf"/>
</dbReference>
<gene>
    <name evidence="1" type="ORF">LCPAC404_01430</name>
</gene>
<dbReference type="EMBL" id="MK500596">
    <property type="protein sequence ID" value="QBK93439.1"/>
    <property type="molecule type" value="Genomic_DNA"/>
</dbReference>
<dbReference type="SUPFAM" id="SSF51197">
    <property type="entry name" value="Clavaminate synthase-like"/>
    <property type="match status" value="1"/>
</dbReference>
<sequence>MAEENECFTITFGDVAENNVRMQKIGKMNERGFRIEELKKSKKIFEGKGYVCELINLHDALHEKDCEEAAILIVRNGIEALSEKADSFLEELRACEWDTKAYMYGRVCNKRARYNLCFSDTSQEPDYENKKGRIVSFDKLPCMKHIREALPTSLGPLAKDLQAEGNMYYDISKCGLGWHGDAERKIVIALRLGADLPLHYHWFQRNKPIGDMIKLTLGHGDIYVMSEKATGNDWRKSKIKTLRHAAGAKKYIMLKVKKDVVRCSGLTKQNKQCKNKVKKESGFCHLHKDQ</sequence>
<organism evidence="1">
    <name type="scientific">Pithovirus LCPAC404</name>
    <dbReference type="NCBI Taxonomy" id="2506597"/>
    <lineage>
        <taxon>Viruses</taxon>
        <taxon>Pithoviruses</taxon>
    </lineage>
</organism>
<evidence type="ECO:0000313" key="1">
    <source>
        <dbReference type="EMBL" id="QBK93439.1"/>
    </source>
</evidence>
<dbReference type="Gene3D" id="2.60.120.590">
    <property type="entry name" value="Alpha-ketoglutarate-dependent dioxygenase AlkB-like"/>
    <property type="match status" value="1"/>
</dbReference>
<accession>A0A481ZEM8</accession>
<protein>
    <submittedName>
        <fullName evidence="1">2OG-Fe(II) oxygenase superfamily protein</fullName>
    </submittedName>
</protein>
<proteinExistence type="predicted"/>
<reference evidence="1" key="1">
    <citation type="journal article" date="2019" name="MBio">
        <title>Virus Genomes from Deep Sea Sediments Expand the Ocean Megavirome and Support Independent Origins of Viral Gigantism.</title>
        <authorList>
            <person name="Backstrom D."/>
            <person name="Yutin N."/>
            <person name="Jorgensen S.L."/>
            <person name="Dharamshi J."/>
            <person name="Homa F."/>
            <person name="Zaremba-Niedwiedzka K."/>
            <person name="Spang A."/>
            <person name="Wolf Y.I."/>
            <person name="Koonin E.V."/>
            <person name="Ettema T.J."/>
        </authorList>
    </citation>
    <scope>NUCLEOTIDE SEQUENCE</scope>
</reference>
<name>A0A481ZEM8_9VIRU</name>